<dbReference type="OrthoDB" id="2065891at2"/>
<organism evidence="1 4">
    <name type="scientific">Phascolarctobacterium faecium</name>
    <dbReference type="NCBI Taxonomy" id="33025"/>
    <lineage>
        <taxon>Bacteria</taxon>
        <taxon>Bacillati</taxon>
        <taxon>Bacillota</taxon>
        <taxon>Negativicutes</taxon>
        <taxon>Acidaminococcales</taxon>
        <taxon>Acidaminococcaceae</taxon>
        <taxon>Phascolarctobacterium</taxon>
    </lineage>
</organism>
<accession>A0A7X3BV67</accession>
<keyword evidence="3" id="KW-1185">Reference proteome</keyword>
<comment type="caution">
    <text evidence="1">The sequence shown here is derived from an EMBL/GenBank/DDBJ whole genome shotgun (WGS) entry which is preliminary data.</text>
</comment>
<dbReference type="EMBL" id="WNBM01000003">
    <property type="protein sequence ID" value="MTT75842.1"/>
    <property type="molecule type" value="Genomic_DNA"/>
</dbReference>
<evidence type="ECO:0000313" key="2">
    <source>
        <dbReference type="EMBL" id="MTU03904.1"/>
    </source>
</evidence>
<protein>
    <submittedName>
        <fullName evidence="1">Uncharacterized protein</fullName>
    </submittedName>
</protein>
<dbReference type="EMBL" id="WNBW01000003">
    <property type="protein sequence ID" value="MTU03904.1"/>
    <property type="molecule type" value="Genomic_DNA"/>
</dbReference>
<evidence type="ECO:0000313" key="4">
    <source>
        <dbReference type="Proteomes" id="UP000484547"/>
    </source>
</evidence>
<dbReference type="Proteomes" id="UP000443070">
    <property type="component" value="Unassembled WGS sequence"/>
</dbReference>
<proteinExistence type="predicted"/>
<name>A0A7X3BV67_9FIRM</name>
<dbReference type="Proteomes" id="UP000484547">
    <property type="component" value="Unassembled WGS sequence"/>
</dbReference>
<reference evidence="3 4" key="1">
    <citation type="journal article" date="2019" name="Nat. Med.">
        <title>A library of human gut bacterial isolates paired with longitudinal multiomics data enables mechanistic microbiome research.</title>
        <authorList>
            <person name="Poyet M."/>
            <person name="Groussin M."/>
            <person name="Gibbons S.M."/>
            <person name="Avila-Pacheco J."/>
            <person name="Jiang X."/>
            <person name="Kearney S.M."/>
            <person name="Perrotta A.R."/>
            <person name="Berdy B."/>
            <person name="Zhao S."/>
            <person name="Lieberman T.D."/>
            <person name="Swanson P.K."/>
            <person name="Smith M."/>
            <person name="Roesemann S."/>
            <person name="Alexander J.E."/>
            <person name="Rich S.A."/>
            <person name="Livny J."/>
            <person name="Vlamakis H."/>
            <person name="Clish C."/>
            <person name="Bullock K."/>
            <person name="Deik A."/>
            <person name="Scott J."/>
            <person name="Pierce K.A."/>
            <person name="Xavier R.J."/>
            <person name="Alm E.J."/>
        </authorList>
    </citation>
    <scope>NUCLEOTIDE SEQUENCE [LARGE SCALE GENOMIC DNA]</scope>
    <source>
        <strain evidence="1 4">BIOML-A13</strain>
        <strain evidence="2 3">BIOML-A3</strain>
    </source>
</reference>
<dbReference type="AlphaFoldDB" id="A0A7X3BV67"/>
<dbReference type="RefSeq" id="WP_155163905.1">
    <property type="nucleotide sequence ID" value="NZ_WNBG01000003.1"/>
</dbReference>
<gene>
    <name evidence="1" type="ORF">GMD11_06130</name>
    <name evidence="2" type="ORF">GMD18_05775</name>
</gene>
<evidence type="ECO:0000313" key="1">
    <source>
        <dbReference type="EMBL" id="MTT75842.1"/>
    </source>
</evidence>
<sequence>MMDYDCRSSEKRLAAVENDWLAAPENAELLEVYTCSLCGNHIFEGDEYLAVDCCGEVCSECLEGLTAKDFALAALDLKTGAAGTEGR</sequence>
<evidence type="ECO:0000313" key="3">
    <source>
        <dbReference type="Proteomes" id="UP000443070"/>
    </source>
</evidence>